<evidence type="ECO:0000313" key="17">
    <source>
        <dbReference type="Proteomes" id="UP000503349"/>
    </source>
</evidence>
<evidence type="ECO:0000256" key="5">
    <source>
        <dbReference type="ARBA" id="ARBA00022729"/>
    </source>
</evidence>
<dbReference type="PANTHER" id="PTHR19331:SF22">
    <property type="entry name" value="DELETED IN MALIGNANT BRAIN TUMORS 1 PROTEIN"/>
    <property type="match status" value="1"/>
</dbReference>
<feature type="transmembrane region" description="Helical" evidence="13">
    <location>
        <begin position="1108"/>
        <end position="1133"/>
    </location>
</feature>
<feature type="domain" description="SRCR" evidence="15">
    <location>
        <begin position="995"/>
        <end position="1091"/>
    </location>
</feature>
<organism evidence="16 17">
    <name type="scientific">Channa argus</name>
    <name type="common">Northern snakehead</name>
    <name type="synonym">Ophicephalus argus</name>
    <dbReference type="NCBI Taxonomy" id="215402"/>
    <lineage>
        <taxon>Eukaryota</taxon>
        <taxon>Metazoa</taxon>
        <taxon>Chordata</taxon>
        <taxon>Craniata</taxon>
        <taxon>Vertebrata</taxon>
        <taxon>Euteleostomi</taxon>
        <taxon>Actinopterygii</taxon>
        <taxon>Neopterygii</taxon>
        <taxon>Teleostei</taxon>
        <taxon>Neoteleostei</taxon>
        <taxon>Acanthomorphata</taxon>
        <taxon>Anabantaria</taxon>
        <taxon>Anabantiformes</taxon>
        <taxon>Channoidei</taxon>
        <taxon>Channidae</taxon>
        <taxon>Channa</taxon>
    </lineage>
</organism>
<gene>
    <name evidence="16" type="ORF">EXN66_Car012205</name>
</gene>
<evidence type="ECO:0000256" key="3">
    <source>
        <dbReference type="ARBA" id="ARBA00022525"/>
    </source>
</evidence>
<feature type="domain" description="SRCR" evidence="15">
    <location>
        <begin position="302"/>
        <end position="398"/>
    </location>
</feature>
<dbReference type="Proteomes" id="UP000503349">
    <property type="component" value="Chromosome 12"/>
</dbReference>
<evidence type="ECO:0000313" key="16">
    <source>
        <dbReference type="EMBL" id="KAF3696527.1"/>
    </source>
</evidence>
<dbReference type="Pfam" id="PF00530">
    <property type="entry name" value="SRCR"/>
    <property type="match status" value="8"/>
</dbReference>
<reference evidence="16 17" key="1">
    <citation type="submission" date="2019-02" db="EMBL/GenBank/DDBJ databases">
        <title>Opniocepnalus argus genome.</title>
        <authorList>
            <person name="Zhou C."/>
            <person name="Xiao S."/>
        </authorList>
    </citation>
    <scope>NUCLEOTIDE SEQUENCE [LARGE SCALE GENOMIC DNA]</scope>
    <source>
        <strain evidence="16">OARG1902GOOAL</strain>
        <tissue evidence="16">Muscle</tissue>
    </source>
</reference>
<dbReference type="OrthoDB" id="8934573at2759"/>
<dbReference type="FunFam" id="3.10.250.10:FF:000004">
    <property type="entry name" value="Scavenger receptor cysteine-rich type 1 protein M130"/>
    <property type="match status" value="1"/>
</dbReference>
<keyword evidence="3" id="KW-0964">Secreted</keyword>
<evidence type="ECO:0000259" key="15">
    <source>
        <dbReference type="PROSITE" id="PS50287"/>
    </source>
</evidence>
<dbReference type="GO" id="GO:0016020">
    <property type="term" value="C:membrane"/>
    <property type="evidence" value="ECO:0007669"/>
    <property type="project" value="UniProtKB-SubCell"/>
</dbReference>
<feature type="chain" id="PRO_5026336202" evidence="14">
    <location>
        <begin position="20"/>
        <end position="1294"/>
    </location>
</feature>
<evidence type="ECO:0000256" key="6">
    <source>
        <dbReference type="ARBA" id="ARBA00022737"/>
    </source>
</evidence>
<keyword evidence="4 13" id="KW-0812">Transmembrane</keyword>
<feature type="disulfide bond" evidence="11">
    <location>
        <begin position="968"/>
        <end position="978"/>
    </location>
</feature>
<feature type="compositionally biased region" description="Polar residues" evidence="12">
    <location>
        <begin position="1208"/>
        <end position="1217"/>
    </location>
</feature>
<feature type="domain" description="SRCR" evidence="15">
    <location>
        <begin position="128"/>
        <end position="233"/>
    </location>
</feature>
<feature type="domain" description="SRCR" evidence="15">
    <location>
        <begin position="507"/>
        <end position="606"/>
    </location>
</feature>
<dbReference type="InterPro" id="IPR001190">
    <property type="entry name" value="SRCR"/>
</dbReference>
<keyword evidence="17" id="KW-1185">Reference proteome</keyword>
<feature type="disulfide bond" evidence="11">
    <location>
        <begin position="63"/>
        <end position="124"/>
    </location>
</feature>
<feature type="domain" description="SRCR" evidence="15">
    <location>
        <begin position="609"/>
        <end position="705"/>
    </location>
</feature>
<dbReference type="FunFam" id="3.10.250.10:FF:000016">
    <property type="entry name" value="Scavenger receptor cysteine-rich protein type 12"/>
    <property type="match status" value="1"/>
</dbReference>
<evidence type="ECO:0000256" key="13">
    <source>
        <dbReference type="SAM" id="Phobius"/>
    </source>
</evidence>
<feature type="domain" description="SRCR" evidence="15">
    <location>
        <begin position="403"/>
        <end position="503"/>
    </location>
</feature>
<evidence type="ECO:0000256" key="11">
    <source>
        <dbReference type="PROSITE-ProRule" id="PRU00196"/>
    </source>
</evidence>
<dbReference type="SUPFAM" id="SSF56487">
    <property type="entry name" value="SRCR-like"/>
    <property type="match status" value="10"/>
</dbReference>
<keyword evidence="10" id="KW-0325">Glycoprotein</keyword>
<keyword evidence="8 13" id="KW-0472">Membrane</keyword>
<feature type="disulfide bond" evidence="11">
    <location>
        <begin position="576"/>
        <end position="586"/>
    </location>
</feature>
<evidence type="ECO:0000256" key="14">
    <source>
        <dbReference type="SAM" id="SignalP"/>
    </source>
</evidence>
<dbReference type="PANTHER" id="PTHR19331">
    <property type="entry name" value="SCAVENGER RECEPTOR DOMAIN-CONTAINING"/>
    <property type="match status" value="1"/>
</dbReference>
<dbReference type="SMR" id="A0A6G1Q1Z6"/>
<evidence type="ECO:0000256" key="12">
    <source>
        <dbReference type="SAM" id="MobiDB-lite"/>
    </source>
</evidence>
<protein>
    <submittedName>
        <fullName evidence="16">Scavenger receptor cysteine-rich type 1 protein M160 CD163 antigen-like 1</fullName>
    </submittedName>
</protein>
<dbReference type="InterPro" id="IPR036772">
    <property type="entry name" value="SRCR-like_dom_sf"/>
</dbReference>
<feature type="signal peptide" evidence="14">
    <location>
        <begin position="1"/>
        <end position="19"/>
    </location>
</feature>
<evidence type="ECO:0000256" key="2">
    <source>
        <dbReference type="ARBA" id="ARBA00004613"/>
    </source>
</evidence>
<feature type="disulfide bond" evidence="11">
    <location>
        <begin position="1064"/>
        <end position="1074"/>
    </location>
</feature>
<dbReference type="PRINTS" id="PR00258">
    <property type="entry name" value="SPERACTRCPTR"/>
</dbReference>
<feature type="domain" description="SRCR" evidence="15">
    <location>
        <begin position="701"/>
        <end position="807"/>
    </location>
</feature>
<evidence type="ECO:0000256" key="7">
    <source>
        <dbReference type="ARBA" id="ARBA00022989"/>
    </source>
</evidence>
<feature type="disulfide bond" evidence="11">
    <location>
        <begin position="441"/>
        <end position="502"/>
    </location>
</feature>
<feature type="disulfide bond" evidence="11">
    <location>
        <begin position="735"/>
        <end position="799"/>
    </location>
</feature>
<feature type="domain" description="SRCR" evidence="15">
    <location>
        <begin position="925"/>
        <end position="995"/>
    </location>
</feature>
<name>A0A6G1Q1Z6_CHAAH</name>
<feature type="disulfide bond" evidence="11">
    <location>
        <begin position="472"/>
        <end position="482"/>
    </location>
</feature>
<keyword evidence="6" id="KW-0677">Repeat</keyword>
<evidence type="ECO:0000256" key="4">
    <source>
        <dbReference type="ARBA" id="ARBA00022692"/>
    </source>
</evidence>
<reference evidence="17" key="2">
    <citation type="submission" date="2019-02" db="EMBL/GenBank/DDBJ databases">
        <title>Opniocepnalus argus Var Kimnra genome.</title>
        <authorList>
            <person name="Zhou C."/>
            <person name="Xiao S."/>
        </authorList>
    </citation>
    <scope>NUCLEOTIDE SEQUENCE [LARGE SCALE GENOMIC DNA]</scope>
</reference>
<dbReference type="PROSITE" id="PS50287">
    <property type="entry name" value="SRCR_2"/>
    <property type="match status" value="10"/>
</dbReference>
<feature type="region of interest" description="Disordered" evidence="12">
    <location>
        <begin position="1204"/>
        <end position="1294"/>
    </location>
</feature>
<evidence type="ECO:0000256" key="10">
    <source>
        <dbReference type="ARBA" id="ARBA00023180"/>
    </source>
</evidence>
<dbReference type="EMBL" id="CM015723">
    <property type="protein sequence ID" value="KAF3696527.1"/>
    <property type="molecule type" value="Genomic_DNA"/>
</dbReference>
<feature type="disulfide bond" evidence="11">
    <location>
        <begin position="94"/>
        <end position="104"/>
    </location>
</feature>
<evidence type="ECO:0000256" key="9">
    <source>
        <dbReference type="ARBA" id="ARBA00023157"/>
    </source>
</evidence>
<keyword evidence="5 14" id="KW-0732">Signal</keyword>
<feature type="disulfide bond" evidence="11">
    <location>
        <begin position="779"/>
        <end position="789"/>
    </location>
</feature>
<feature type="disulfide bond" evidence="11">
    <location>
        <begin position="368"/>
        <end position="378"/>
    </location>
</feature>
<comment type="subcellular location">
    <subcellularLocation>
        <location evidence="1">Membrane</location>
        <topology evidence="1">Single-pass membrane protein</topology>
    </subcellularLocation>
    <subcellularLocation>
        <location evidence="2">Secreted</location>
    </subcellularLocation>
</comment>
<dbReference type="SMART" id="SM00202">
    <property type="entry name" value="SR"/>
    <property type="match status" value="5"/>
</dbReference>
<keyword evidence="7 13" id="KW-1133">Transmembrane helix</keyword>
<dbReference type="Gene3D" id="3.10.250.10">
    <property type="entry name" value="SRCR-like domain"/>
    <property type="match status" value="9"/>
</dbReference>
<feature type="compositionally biased region" description="Acidic residues" evidence="12">
    <location>
        <begin position="1236"/>
        <end position="1249"/>
    </location>
</feature>
<keyword evidence="16" id="KW-0675">Receptor</keyword>
<evidence type="ECO:0000256" key="8">
    <source>
        <dbReference type="ARBA" id="ARBA00023136"/>
    </source>
</evidence>
<keyword evidence="9 11" id="KW-1015">Disulfide bond</keyword>
<evidence type="ECO:0000256" key="1">
    <source>
        <dbReference type="ARBA" id="ARBA00004167"/>
    </source>
</evidence>
<feature type="domain" description="SRCR" evidence="15">
    <location>
        <begin position="25"/>
        <end position="125"/>
    </location>
</feature>
<comment type="caution">
    <text evidence="11">Lacks conserved residue(s) required for the propagation of feature annotation.</text>
</comment>
<feature type="domain" description="SRCR" evidence="15">
    <location>
        <begin position="799"/>
        <end position="915"/>
    </location>
</feature>
<accession>A0A6G1Q1Z6</accession>
<proteinExistence type="predicted"/>
<sequence length="1294" mass="144083">MMRFLLLLVFITHAELVIANDKDILILKNGSNPCEGYIQIYHDNKWGYVGDKFWNMSTEKVVCRSIHCGEPLPGSKEDAMRTIDSTVWLNELKCNGNESQLWNCEHPGWNISYYPKDTVKKIKCSYTIKLSLDRFQCAGAVQYSTNPTEPPGYICTENWRAREANHLCEQLKCGKSKEIPQDEWMTGNKFKTSAKMSFNCSNIENVEKNLWQCVTKVESPQLSCKTPASVICEGHERLQLRQNASNVCSGQLEIEEESKWRPAKDIKTSPDAWCQQMHCGTKLSHTNNTDGIQLKCSDQVKVVLKDNNNNACYGTVHIELNNSTHPVCASSWVGKDGELVCKELNCGRLIRVDKKSITKHGIMDHVNCSGSESSLWHCRAKIDKNLFSCENTAYVVCEDSMKVKLEDGPGKCAGRLEILEEGEWKRVSQTHWIDDNSHAVCKQLGCGQKREAAKGEKFSKGSSNLFTKKVTCKKDASSTSDCDLADSDQPAAKETEVVGITCTEHKMVFLDGENACSGRVGVQQGTNTYWLSGSNETWNQVTANVVCRQMQCGVADNFASIENSDVNNHVVTASLCSNESQSLLDCLKPDAISPDPNGTIASVTCSGKINITLSKECWGAVNISINKSFGGVCADTWTNDQSQMLCKNLGCGEKTFASTNREQIQIKFKSLHFTTQTRKLSQSSFVKCGENDQICKSNPANVICSGSVKPKFNIYRDKCIGNVELFYEGEWLPVCEDALKDVNAQKIICRRLNCGEADKLIDYFGHKPTEYPAISTLECPKADVSLQNCKIVRSAEATCRLAGLQCSKWRKMKLNNTCSGEVLVDSNKGKRAVSSEGWTETEGKRLCQDLGCGSSWIRFHNVSQKKPFWEKIFSCADVKSKTNIWDCENNTQPTQKQQLLIECKDVQVTLSRPCNGIVKINDLEVCSTGWRSEYSHLVCQEQSCSNAIVGIDMTASPQTDKDYYHVRCDFGQHTLGQCERVKQKCAGKLVSVYCVKNVKFKTTEKCGGQIEVNYQDKWEKMCPTDLTSDTKNKLCKNIGCAAHNSSREETKNLRKASSKTTLICGDSSSDIRHCVRAKACENASPAQIYCNGYKPPPIPPPPPPPIPILPIILGLGFFLVLVILIVVFVRICLAKKAKKAMKLSARMVQDKDVEFESGDYEDVKANEMEDFSHGRFRSESETMMDNDGRSISSFHYDDVDEAVEDRPLTSQASTTEASGDKNLQEDTLDQNNATYEVDDPQESYDDIEAGSEITKTEAEVHNSHQTAAAIVPPPDLVPGDDDYLVPDQQGCTVR</sequence>